<protein>
    <submittedName>
        <fullName evidence="1">Uncharacterized protein</fullName>
    </submittedName>
</protein>
<organism evidence="1">
    <name type="scientific">Ditylum brightwellii</name>
    <dbReference type="NCBI Taxonomy" id="49249"/>
    <lineage>
        <taxon>Eukaryota</taxon>
        <taxon>Sar</taxon>
        <taxon>Stramenopiles</taxon>
        <taxon>Ochrophyta</taxon>
        <taxon>Bacillariophyta</taxon>
        <taxon>Mediophyceae</taxon>
        <taxon>Lithodesmiophycidae</taxon>
        <taxon>Lithodesmiales</taxon>
        <taxon>Lithodesmiaceae</taxon>
        <taxon>Ditylum</taxon>
    </lineage>
</organism>
<reference evidence="1" key="1">
    <citation type="submission" date="2021-01" db="EMBL/GenBank/DDBJ databases">
        <authorList>
            <person name="Corre E."/>
            <person name="Pelletier E."/>
            <person name="Niang G."/>
            <person name="Scheremetjew M."/>
            <person name="Finn R."/>
            <person name="Kale V."/>
            <person name="Holt S."/>
            <person name="Cochrane G."/>
            <person name="Meng A."/>
            <person name="Brown T."/>
            <person name="Cohen L."/>
        </authorList>
    </citation>
    <scope>NUCLEOTIDE SEQUENCE</scope>
    <source>
        <strain evidence="1">Pop2</strain>
    </source>
</reference>
<sequence>MRVSVPVMKAAEKAAKSVVQSAASTTPKAVAATEITSSIGNKTVGPAGTAGSDETSMPWEGWFSSFLRSKLGTERYDSLAKTVLYRPDDPMNLEQLPRPNTALKYSKENPDATIKFRSPSPGSQPTVRMPSYDVGAGPEGNDPFNVSHYTRDTASRDADPALPTPELEALKLAMLPPDDERVIEAKAALADGPGSSPGNKGMFATGKTDYDPAGLRASMSANHAALKKSLDDNMPDHLPTADWEPRADEIVAWHLERDLPVPIGGTGWGTIATEGRVARW</sequence>
<dbReference type="EMBL" id="HBGN01004099">
    <property type="protein sequence ID" value="CAD9316306.1"/>
    <property type="molecule type" value="Transcribed_RNA"/>
</dbReference>
<proteinExistence type="predicted"/>
<gene>
    <name evidence="1" type="ORF">DBRI1063_LOCUS2713</name>
</gene>
<evidence type="ECO:0000313" key="1">
    <source>
        <dbReference type="EMBL" id="CAD9316306.1"/>
    </source>
</evidence>
<accession>A0A6U3PCJ4</accession>
<dbReference type="AlphaFoldDB" id="A0A6U3PCJ4"/>
<name>A0A6U3PCJ4_9STRA</name>